<evidence type="ECO:0000313" key="2">
    <source>
        <dbReference type="Proteomes" id="UP000595197"/>
    </source>
</evidence>
<evidence type="ECO:0008006" key="3">
    <source>
        <dbReference type="Google" id="ProtNLM"/>
    </source>
</evidence>
<protein>
    <recommendedName>
        <fullName evidence="3">TonB C-terminal domain-containing protein</fullName>
    </recommendedName>
</protein>
<geneLocation type="plasmid" evidence="1 2">
    <name>pTT6-1</name>
</geneLocation>
<organism evidence="1 2">
    <name type="scientific">Skermanella cutis</name>
    <dbReference type="NCBI Taxonomy" id="2775420"/>
    <lineage>
        <taxon>Bacteria</taxon>
        <taxon>Pseudomonadati</taxon>
        <taxon>Pseudomonadota</taxon>
        <taxon>Alphaproteobacteria</taxon>
        <taxon>Rhodospirillales</taxon>
        <taxon>Azospirillaceae</taxon>
        <taxon>Skermanella</taxon>
    </lineage>
</organism>
<keyword evidence="2" id="KW-1185">Reference proteome</keyword>
<proteinExistence type="predicted"/>
<evidence type="ECO:0000313" key="1">
    <source>
        <dbReference type="EMBL" id="QQP93068.1"/>
    </source>
</evidence>
<gene>
    <name evidence="1" type="ORF">IGS68_28315</name>
</gene>
<keyword evidence="1" id="KW-0614">Plasmid</keyword>
<dbReference type="Proteomes" id="UP000595197">
    <property type="component" value="Plasmid pTT6-1"/>
</dbReference>
<reference evidence="1" key="1">
    <citation type="submission" date="2021-02" db="EMBL/GenBank/DDBJ databases">
        <title>Skermanella TT6 skin isolate.</title>
        <authorList>
            <person name="Lee K."/>
            <person name="Ganzorig M."/>
        </authorList>
    </citation>
    <scope>NUCLEOTIDE SEQUENCE</scope>
    <source>
        <strain evidence="1">TT6</strain>
    </source>
</reference>
<accession>A0ABX7BG59</accession>
<dbReference type="RefSeq" id="WP_201082441.1">
    <property type="nucleotide sequence ID" value="NZ_CP067421.1"/>
</dbReference>
<sequence>MTGFACADRAGPPLSDWTEYRSCPADAGGLRRIHFEFEEDKQLARFADRWEGTKIAGHPVILTMSVADNGMIEDLRIVTDSKASPYLRKKAFLLSLKVRDHYGPRDWTCRDLPRQAGETEIGGMFVKQECTKSIDGRTLRMQTNLFRGAGQEGKTYEDSVSVLVTRASAS</sequence>
<dbReference type="EMBL" id="CP067421">
    <property type="protein sequence ID" value="QQP93068.1"/>
    <property type="molecule type" value="Genomic_DNA"/>
</dbReference>
<name>A0ABX7BG59_9PROT</name>